<keyword evidence="2" id="KW-1185">Reference proteome</keyword>
<dbReference type="RefSeq" id="WP_148605109.1">
    <property type="nucleotide sequence ID" value="NZ_SDGY01000001.1"/>
</dbReference>
<organism evidence="1 2">
    <name type="scientific">Leuconostoc litchii</name>
    <dbReference type="NCBI Taxonomy" id="1981069"/>
    <lineage>
        <taxon>Bacteria</taxon>
        <taxon>Bacillati</taxon>
        <taxon>Bacillota</taxon>
        <taxon>Bacilli</taxon>
        <taxon>Lactobacillales</taxon>
        <taxon>Lactobacillaceae</taxon>
        <taxon>Leuconostoc</taxon>
    </lineage>
</organism>
<comment type="caution">
    <text evidence="1">The sequence shown here is derived from an EMBL/GenBank/DDBJ whole genome shotgun (WGS) entry which is preliminary data.</text>
</comment>
<accession>A0A6P2CSZ2</accession>
<gene>
    <name evidence="1" type="ORF">ESZ47_04410</name>
</gene>
<dbReference type="AlphaFoldDB" id="A0A6P2CSZ2"/>
<sequence>MSKKKKYNKLKEQVDTLEFFQTKLIRNSVVLENALIDIIINKKEPITMYQWLTVHQVNIYYFMQLLSIILRAQEKEKFITVKKLTRKWHGKLFGDKTASHKDIDDVRQLLTLMLSSGDKTYSDAARYVLDNNV</sequence>
<reference evidence="1 2" key="1">
    <citation type="submission" date="2019-01" db="EMBL/GenBank/DDBJ databases">
        <title>Leuconostoc litchii sp. nov., a novel lactic acid bacterium isolated from lychee.</title>
        <authorList>
            <person name="Wang L.-T."/>
        </authorList>
    </citation>
    <scope>NUCLEOTIDE SEQUENCE [LARGE SCALE GENOMIC DNA]</scope>
    <source>
        <strain evidence="1 2">MB7</strain>
    </source>
</reference>
<evidence type="ECO:0000313" key="2">
    <source>
        <dbReference type="Proteomes" id="UP000442244"/>
    </source>
</evidence>
<dbReference type="Proteomes" id="UP000442244">
    <property type="component" value="Unassembled WGS sequence"/>
</dbReference>
<name>A0A6P2CSZ2_9LACO</name>
<evidence type="ECO:0000313" key="1">
    <source>
        <dbReference type="EMBL" id="TYC47387.1"/>
    </source>
</evidence>
<protein>
    <submittedName>
        <fullName evidence="1">Uncharacterized protein</fullName>
    </submittedName>
</protein>
<proteinExistence type="predicted"/>
<dbReference type="EMBL" id="SDGY01000001">
    <property type="protein sequence ID" value="TYC47387.1"/>
    <property type="molecule type" value="Genomic_DNA"/>
</dbReference>